<evidence type="ECO:0000256" key="5">
    <source>
        <dbReference type="ARBA" id="ARBA00022989"/>
    </source>
</evidence>
<keyword evidence="9" id="KW-1185">Reference proteome</keyword>
<evidence type="ECO:0000313" key="8">
    <source>
        <dbReference type="EMBL" id="SDH03238.1"/>
    </source>
</evidence>
<comment type="subcellular location">
    <subcellularLocation>
        <location evidence="1">Cell membrane</location>
        <topology evidence="1">Multi-pass membrane protein</topology>
    </subcellularLocation>
</comment>
<evidence type="ECO:0000256" key="6">
    <source>
        <dbReference type="ARBA" id="ARBA00023136"/>
    </source>
</evidence>
<keyword evidence="4 7" id="KW-0812">Transmembrane</keyword>
<keyword evidence="2" id="KW-0813">Transport</keyword>
<dbReference type="Gene3D" id="1.10.3860.10">
    <property type="entry name" value="Sodium:dicarboxylate symporter"/>
    <property type="match status" value="1"/>
</dbReference>
<dbReference type="GO" id="GO:0006835">
    <property type="term" value="P:dicarboxylic acid transport"/>
    <property type="evidence" value="ECO:0007669"/>
    <property type="project" value="TreeGrafter"/>
</dbReference>
<sequence>MSLLRKIRGISLSNKIFFSMILGIAFGLIFGKSMGDIKFIGDAWINFLKMTITPFILLTIVTTVGGHKSAQTIGKIAIFIVVFYTISALVGIGIGIGTMSVFKPGAGFTGFAEYSTKSLAQAATDGFSFKSLVMSMFADNFFKPFVEGSIMQVLVIGLFMGLVILKMPDGEVKTGILKWFQNIHALFNKMIALIMEFGPIGVFCLMSAVMGQYGKDFIGSIGSFIGVVYLSLALLIVLWYLPLVGIIAKIAPTTFLKKSLPLTVYTMSTCSSAAAIPISLNVCDDLKINRQISSFVIPLGSQISMDGMALFLPAILMFGAQAMGIEFSYAQLFQMAIMSVLIANGGGGIPNAGLIKVIIMIQAFGIPLEMGAIVGAFYRIFDMGVTTLNCMEDLVGASVSNKIYGKSLDTHELQNVGIVVPAENTAV</sequence>
<dbReference type="AlphaFoldDB" id="A0A1G7Z3E8"/>
<feature type="transmembrane region" description="Helical" evidence="7">
    <location>
        <begin position="332"/>
        <end position="349"/>
    </location>
</feature>
<feature type="transmembrane region" description="Helical" evidence="7">
    <location>
        <begin position="145"/>
        <end position="165"/>
    </location>
</feature>
<dbReference type="SUPFAM" id="SSF118215">
    <property type="entry name" value="Proton glutamate symport protein"/>
    <property type="match status" value="1"/>
</dbReference>
<feature type="transmembrane region" description="Helical" evidence="7">
    <location>
        <begin position="12"/>
        <end position="31"/>
    </location>
</feature>
<dbReference type="GO" id="GO:0005886">
    <property type="term" value="C:plasma membrane"/>
    <property type="evidence" value="ECO:0007669"/>
    <property type="project" value="UniProtKB-SubCell"/>
</dbReference>
<feature type="transmembrane region" description="Helical" evidence="7">
    <location>
        <begin position="43"/>
        <end position="64"/>
    </location>
</feature>
<keyword evidence="6 7" id="KW-0472">Membrane</keyword>
<dbReference type="OrthoDB" id="7778689at2"/>
<proteinExistence type="predicted"/>
<dbReference type="PANTHER" id="PTHR42865">
    <property type="entry name" value="PROTON/GLUTAMATE-ASPARTATE SYMPORTER"/>
    <property type="match status" value="1"/>
</dbReference>
<reference evidence="8 9" key="1">
    <citation type="submission" date="2016-10" db="EMBL/GenBank/DDBJ databases">
        <authorList>
            <person name="de Groot N.N."/>
        </authorList>
    </citation>
    <scope>NUCLEOTIDE SEQUENCE [LARGE SCALE GENOMIC DNA]</scope>
    <source>
        <strain evidence="8 9">DSM 5885</strain>
    </source>
</reference>
<evidence type="ECO:0000256" key="7">
    <source>
        <dbReference type="SAM" id="Phobius"/>
    </source>
</evidence>
<dbReference type="InterPro" id="IPR036458">
    <property type="entry name" value="Na:dicarbo_symporter_sf"/>
</dbReference>
<dbReference type="STRING" id="83767.SAMN05660652_01063"/>
<dbReference type="PANTHER" id="PTHR42865:SF7">
    <property type="entry name" value="PROTON_GLUTAMATE-ASPARTATE SYMPORTER"/>
    <property type="match status" value="1"/>
</dbReference>
<feature type="transmembrane region" description="Helical" evidence="7">
    <location>
        <begin position="217"/>
        <end position="241"/>
    </location>
</feature>
<dbReference type="PRINTS" id="PR00173">
    <property type="entry name" value="EDTRNSPORT"/>
</dbReference>
<keyword evidence="5 7" id="KW-1133">Transmembrane helix</keyword>
<feature type="transmembrane region" description="Helical" evidence="7">
    <location>
        <begin position="355"/>
        <end position="378"/>
    </location>
</feature>
<evidence type="ECO:0000256" key="3">
    <source>
        <dbReference type="ARBA" id="ARBA00022475"/>
    </source>
</evidence>
<dbReference type="GO" id="GO:0015293">
    <property type="term" value="F:symporter activity"/>
    <property type="evidence" value="ECO:0007669"/>
    <property type="project" value="UniProtKB-KW"/>
</dbReference>
<accession>A0A1G7Z3E8</accession>
<dbReference type="Proteomes" id="UP000198607">
    <property type="component" value="Unassembled WGS sequence"/>
</dbReference>
<dbReference type="EMBL" id="FNCY01000003">
    <property type="protein sequence ID" value="SDH03238.1"/>
    <property type="molecule type" value="Genomic_DNA"/>
</dbReference>
<dbReference type="Pfam" id="PF00375">
    <property type="entry name" value="SDF"/>
    <property type="match status" value="1"/>
</dbReference>
<evidence type="ECO:0000256" key="2">
    <source>
        <dbReference type="ARBA" id="ARBA00022448"/>
    </source>
</evidence>
<organism evidence="8 9">
    <name type="scientific">Propionivibrio dicarboxylicus</name>
    <dbReference type="NCBI Taxonomy" id="83767"/>
    <lineage>
        <taxon>Bacteria</taxon>
        <taxon>Pseudomonadati</taxon>
        <taxon>Pseudomonadota</taxon>
        <taxon>Betaproteobacteria</taxon>
        <taxon>Rhodocyclales</taxon>
        <taxon>Rhodocyclaceae</taxon>
        <taxon>Propionivibrio</taxon>
    </lineage>
</organism>
<evidence type="ECO:0000256" key="4">
    <source>
        <dbReference type="ARBA" id="ARBA00022692"/>
    </source>
</evidence>
<feature type="transmembrane region" description="Helical" evidence="7">
    <location>
        <begin position="76"/>
        <end position="102"/>
    </location>
</feature>
<feature type="transmembrane region" description="Helical" evidence="7">
    <location>
        <begin position="292"/>
        <end position="320"/>
    </location>
</feature>
<protein>
    <submittedName>
        <fullName evidence="8">Na+/H+-dicarboxylate symporter</fullName>
    </submittedName>
</protein>
<keyword evidence="3" id="KW-1003">Cell membrane</keyword>
<feature type="transmembrane region" description="Helical" evidence="7">
    <location>
        <begin position="262"/>
        <end position="280"/>
    </location>
</feature>
<name>A0A1G7Z3E8_9RHOO</name>
<dbReference type="InterPro" id="IPR001991">
    <property type="entry name" value="Na-dicarboxylate_symporter"/>
</dbReference>
<feature type="transmembrane region" description="Helical" evidence="7">
    <location>
        <begin position="186"/>
        <end position="211"/>
    </location>
</feature>
<evidence type="ECO:0000313" key="9">
    <source>
        <dbReference type="Proteomes" id="UP000198607"/>
    </source>
</evidence>
<dbReference type="RefSeq" id="WP_091934856.1">
    <property type="nucleotide sequence ID" value="NZ_FNCY01000003.1"/>
</dbReference>
<evidence type="ECO:0000256" key="1">
    <source>
        <dbReference type="ARBA" id="ARBA00004651"/>
    </source>
</evidence>
<gene>
    <name evidence="8" type="ORF">SAMN05660652_01063</name>
</gene>